<reference evidence="3 4" key="1">
    <citation type="journal article" date="2019" name="Nat. Ecol. Evol.">
        <title>Megaphylogeny resolves global patterns of mushroom evolution.</title>
        <authorList>
            <person name="Varga T."/>
            <person name="Krizsan K."/>
            <person name="Foldi C."/>
            <person name="Dima B."/>
            <person name="Sanchez-Garcia M."/>
            <person name="Sanchez-Ramirez S."/>
            <person name="Szollosi G.J."/>
            <person name="Szarkandi J.G."/>
            <person name="Papp V."/>
            <person name="Albert L."/>
            <person name="Andreopoulos W."/>
            <person name="Angelini C."/>
            <person name="Antonin V."/>
            <person name="Barry K.W."/>
            <person name="Bougher N.L."/>
            <person name="Buchanan P."/>
            <person name="Buyck B."/>
            <person name="Bense V."/>
            <person name="Catcheside P."/>
            <person name="Chovatia M."/>
            <person name="Cooper J."/>
            <person name="Damon W."/>
            <person name="Desjardin D."/>
            <person name="Finy P."/>
            <person name="Geml J."/>
            <person name="Haridas S."/>
            <person name="Hughes K."/>
            <person name="Justo A."/>
            <person name="Karasinski D."/>
            <person name="Kautmanova I."/>
            <person name="Kiss B."/>
            <person name="Kocsube S."/>
            <person name="Kotiranta H."/>
            <person name="LaButti K.M."/>
            <person name="Lechner B.E."/>
            <person name="Liimatainen K."/>
            <person name="Lipzen A."/>
            <person name="Lukacs Z."/>
            <person name="Mihaltcheva S."/>
            <person name="Morgado L.N."/>
            <person name="Niskanen T."/>
            <person name="Noordeloos M.E."/>
            <person name="Ohm R.A."/>
            <person name="Ortiz-Santana B."/>
            <person name="Ovrebo C."/>
            <person name="Racz N."/>
            <person name="Riley R."/>
            <person name="Savchenko A."/>
            <person name="Shiryaev A."/>
            <person name="Soop K."/>
            <person name="Spirin V."/>
            <person name="Szebenyi C."/>
            <person name="Tomsovsky M."/>
            <person name="Tulloss R.E."/>
            <person name="Uehling J."/>
            <person name="Grigoriev I.V."/>
            <person name="Vagvolgyi C."/>
            <person name="Papp T."/>
            <person name="Martin F.M."/>
            <person name="Miettinen O."/>
            <person name="Hibbett D.S."/>
            <person name="Nagy L.G."/>
        </authorList>
    </citation>
    <scope>NUCLEOTIDE SEQUENCE [LARGE SCALE GENOMIC DNA]</scope>
    <source>
        <strain evidence="3 4">CBS 121175</strain>
    </source>
</reference>
<keyword evidence="2" id="KW-1133">Transmembrane helix</keyword>
<evidence type="ECO:0000313" key="4">
    <source>
        <dbReference type="Proteomes" id="UP000307440"/>
    </source>
</evidence>
<feature type="region of interest" description="Disordered" evidence="1">
    <location>
        <begin position="428"/>
        <end position="449"/>
    </location>
</feature>
<protein>
    <submittedName>
        <fullName evidence="3">Uncharacterized protein</fullName>
    </submittedName>
</protein>
<keyword evidence="2" id="KW-0472">Membrane</keyword>
<feature type="region of interest" description="Disordered" evidence="1">
    <location>
        <begin position="88"/>
        <end position="108"/>
    </location>
</feature>
<gene>
    <name evidence="3" type="ORF">FA15DRAFT_660593</name>
</gene>
<evidence type="ECO:0000313" key="3">
    <source>
        <dbReference type="EMBL" id="TFK18563.1"/>
    </source>
</evidence>
<name>A0A5C3KFW3_COPMA</name>
<dbReference type="AlphaFoldDB" id="A0A5C3KFW3"/>
<sequence>MPFKDRLRRCSPTTAGEQLGGPCTTANFLNYFRKFLLHQLQERADVGDRTGQMRLLLTWVPIVPLITGWGWAGLGARMARLTLENTHKQRKAISRRQTPRSGSSKRKLSKTNILCRSVVMAYIKRAWDVESFLQRYVSNPMMLINLLDGIHAAAFGEAVLSFFLRRTDSPQELDVVVDLHAFSSVTLCLEHLGYAPVSSSSKGTYEDQLRDIIERYTSNGDLWSNAGEMGSMAEDHLGLKFRYKKLARRPAAGRLYISVHLVRAALACYMTRNYSVCTFPHAVFKRFKSYPFIGDGSTDSKKIQQSSQCLKIGTTKPFDVFDVVTAWASENDQDAGDILARRRHFGDNHCWTIHRSQGPFDAPPSFKGPSFEVSDFFANWPDHTQPRRRTQPMEPLLREHLLREAKLLMHHVQSVGVHRHDAPGSIPVFVVKDGNDDTGATRPTGTKTKETAPSHILVLALPVDGKPFEYGAEVLYLPSEMKEKKYNKVIDLSLWFPNGAYGAQLSSIPGSSIPLGRAYRVFVDALIKPAPLNTSIRDVFSVPWMGNVVVVRFSKTIPTNPVQLGRHEALYILLSVGV</sequence>
<keyword evidence="2" id="KW-0812">Transmembrane</keyword>
<evidence type="ECO:0000256" key="2">
    <source>
        <dbReference type="SAM" id="Phobius"/>
    </source>
</evidence>
<feature type="transmembrane region" description="Helical" evidence="2">
    <location>
        <begin position="55"/>
        <end position="74"/>
    </location>
</feature>
<organism evidence="3 4">
    <name type="scientific">Coprinopsis marcescibilis</name>
    <name type="common">Agaric fungus</name>
    <name type="synonym">Psathyrella marcescibilis</name>
    <dbReference type="NCBI Taxonomy" id="230819"/>
    <lineage>
        <taxon>Eukaryota</taxon>
        <taxon>Fungi</taxon>
        <taxon>Dikarya</taxon>
        <taxon>Basidiomycota</taxon>
        <taxon>Agaricomycotina</taxon>
        <taxon>Agaricomycetes</taxon>
        <taxon>Agaricomycetidae</taxon>
        <taxon>Agaricales</taxon>
        <taxon>Agaricineae</taxon>
        <taxon>Psathyrellaceae</taxon>
        <taxon>Coprinopsis</taxon>
    </lineage>
</organism>
<accession>A0A5C3KFW3</accession>
<proteinExistence type="predicted"/>
<dbReference type="Proteomes" id="UP000307440">
    <property type="component" value="Unassembled WGS sequence"/>
</dbReference>
<dbReference type="EMBL" id="ML210392">
    <property type="protein sequence ID" value="TFK18563.1"/>
    <property type="molecule type" value="Genomic_DNA"/>
</dbReference>
<evidence type="ECO:0000256" key="1">
    <source>
        <dbReference type="SAM" id="MobiDB-lite"/>
    </source>
</evidence>
<keyword evidence="4" id="KW-1185">Reference proteome</keyword>
<dbReference type="OrthoDB" id="3052191at2759"/>